<evidence type="ECO:0000313" key="2">
    <source>
        <dbReference type="Proteomes" id="UP000094652"/>
    </source>
</evidence>
<reference evidence="2" key="1">
    <citation type="submission" date="2016-09" db="EMBL/GenBank/DDBJ databases">
        <title>Genomics of Clostridium taeniosporum, an organism which forms endospores with ribbon-like appendages.</title>
        <authorList>
            <person name="Walker J.R."/>
        </authorList>
    </citation>
    <scope>NUCLEOTIDE SEQUENCE [LARGE SCALE GENOMIC DNA]</scope>
    <source>
        <strain evidence="2">1/k</strain>
    </source>
</reference>
<name>A0A2I6SDH8_9CLOT</name>
<protein>
    <submittedName>
        <fullName evidence="1">Uncharacterized protein</fullName>
    </submittedName>
</protein>
<gene>
    <name evidence="1" type="ORF">BGI42_15970</name>
</gene>
<dbReference type="KEGG" id="ctae:BGI42_15970"/>
<dbReference type="Proteomes" id="UP000094652">
    <property type="component" value="Chromosome"/>
</dbReference>
<dbReference type="RefSeq" id="WP_105165920.1">
    <property type="nucleotide sequence ID" value="NZ_CP017253.2"/>
</dbReference>
<dbReference type="AlphaFoldDB" id="A0A2I6SDH8"/>
<sequence length="105" mass="12275">MFLDNSFNYNQNNMDFSSIKNINIKLEDIDNINIISYNCDKIIDNWDVINNTLILNISFILKILYTKEGSSSLNVLKYKSYSHEIINLPNKIDGFDLHKINVKKN</sequence>
<accession>A0A2I6SDH8</accession>
<proteinExistence type="predicted"/>
<dbReference type="EMBL" id="CP017253">
    <property type="protein sequence ID" value="AUO15627.1"/>
    <property type="molecule type" value="Genomic_DNA"/>
</dbReference>
<evidence type="ECO:0000313" key="1">
    <source>
        <dbReference type="EMBL" id="AUO15627.1"/>
    </source>
</evidence>
<organism evidence="1 2">
    <name type="scientific">Clostridium taeniosporum</name>
    <dbReference type="NCBI Taxonomy" id="394958"/>
    <lineage>
        <taxon>Bacteria</taxon>
        <taxon>Bacillati</taxon>
        <taxon>Bacillota</taxon>
        <taxon>Clostridia</taxon>
        <taxon>Eubacteriales</taxon>
        <taxon>Clostridiaceae</taxon>
        <taxon>Clostridium</taxon>
    </lineage>
</organism>
<keyword evidence="2" id="KW-1185">Reference proteome</keyword>
<dbReference type="STRING" id="394958.BGI42_09905"/>